<dbReference type="KEGG" id="csq:CSCA_0997"/>
<evidence type="ECO:0000313" key="1">
    <source>
        <dbReference type="EMBL" id="AKA68122.1"/>
    </source>
</evidence>
<gene>
    <name evidence="1" type="ORF">CSCA_0997</name>
</gene>
<dbReference type="AlphaFoldDB" id="A0A0E3M8B5"/>
<dbReference type="STRING" id="1548.CSCA_0997"/>
<sequence>MKNEKNYSMLFVTISSERKSFKESFQKSGVIVKNQYSKGDKL</sequence>
<protein>
    <submittedName>
        <fullName evidence="1">Uncharacterized protein</fullName>
    </submittedName>
</protein>
<dbReference type="EMBL" id="CP009933">
    <property type="protein sequence ID" value="AKA68122.1"/>
    <property type="molecule type" value="Genomic_DNA"/>
</dbReference>
<evidence type="ECO:0000313" key="2">
    <source>
        <dbReference type="Proteomes" id="UP000033115"/>
    </source>
</evidence>
<keyword evidence="2" id="KW-1185">Reference proteome</keyword>
<reference evidence="1 2" key="1">
    <citation type="journal article" date="2015" name="J. Biotechnol.">
        <title>Complete genome sequence of a malodorant-producing acetogen, Clostridium scatologenes ATCC 25775(T).</title>
        <authorList>
            <person name="Zhu Z."/>
            <person name="Guo T."/>
            <person name="Zheng H."/>
            <person name="Song T."/>
            <person name="Ouyang P."/>
            <person name="Xie J."/>
        </authorList>
    </citation>
    <scope>NUCLEOTIDE SEQUENCE [LARGE SCALE GENOMIC DNA]</scope>
    <source>
        <strain evidence="1 2">ATCC 25775</strain>
    </source>
</reference>
<name>A0A0E3M8B5_CLOSL</name>
<proteinExistence type="predicted"/>
<organism evidence="1 2">
    <name type="scientific">Clostridium scatologenes</name>
    <dbReference type="NCBI Taxonomy" id="1548"/>
    <lineage>
        <taxon>Bacteria</taxon>
        <taxon>Bacillati</taxon>
        <taxon>Bacillota</taxon>
        <taxon>Clostridia</taxon>
        <taxon>Eubacteriales</taxon>
        <taxon>Clostridiaceae</taxon>
        <taxon>Clostridium</taxon>
    </lineage>
</organism>
<dbReference type="HOGENOM" id="CLU_3249691_0_0_9"/>
<dbReference type="Proteomes" id="UP000033115">
    <property type="component" value="Chromosome"/>
</dbReference>
<accession>A0A0E3M8B5</accession>